<evidence type="ECO:0000313" key="1">
    <source>
        <dbReference type="EMBL" id="KAK3854106.1"/>
    </source>
</evidence>
<gene>
    <name evidence="1" type="ORF">Pcinc_039390</name>
</gene>
<keyword evidence="2" id="KW-1185">Reference proteome</keyword>
<name>A0AAE1BNQ7_PETCI</name>
<proteinExistence type="predicted"/>
<dbReference type="AlphaFoldDB" id="A0AAE1BNQ7"/>
<sequence>MTFWPQHGIPSENPGYHKDSNKLVISSPDIVEYVGPGVERLGWSCSIQSDELSTAASTYFPSVFINN</sequence>
<organism evidence="1 2">
    <name type="scientific">Petrolisthes cinctipes</name>
    <name type="common">Flat porcelain crab</name>
    <dbReference type="NCBI Taxonomy" id="88211"/>
    <lineage>
        <taxon>Eukaryota</taxon>
        <taxon>Metazoa</taxon>
        <taxon>Ecdysozoa</taxon>
        <taxon>Arthropoda</taxon>
        <taxon>Crustacea</taxon>
        <taxon>Multicrustacea</taxon>
        <taxon>Malacostraca</taxon>
        <taxon>Eumalacostraca</taxon>
        <taxon>Eucarida</taxon>
        <taxon>Decapoda</taxon>
        <taxon>Pleocyemata</taxon>
        <taxon>Anomura</taxon>
        <taxon>Galatheoidea</taxon>
        <taxon>Porcellanidae</taxon>
        <taxon>Petrolisthes</taxon>
    </lineage>
</organism>
<comment type="caution">
    <text evidence="1">The sequence shown here is derived from an EMBL/GenBank/DDBJ whole genome shotgun (WGS) entry which is preliminary data.</text>
</comment>
<reference evidence="1" key="1">
    <citation type="submission" date="2023-10" db="EMBL/GenBank/DDBJ databases">
        <title>Genome assemblies of two species of porcelain crab, Petrolisthes cinctipes and Petrolisthes manimaculis (Anomura: Porcellanidae).</title>
        <authorList>
            <person name="Angst P."/>
        </authorList>
    </citation>
    <scope>NUCLEOTIDE SEQUENCE</scope>
    <source>
        <strain evidence="1">PB745_01</strain>
        <tissue evidence="1">Gill</tissue>
    </source>
</reference>
<dbReference type="EMBL" id="JAWQEG010006706">
    <property type="protein sequence ID" value="KAK3854106.1"/>
    <property type="molecule type" value="Genomic_DNA"/>
</dbReference>
<evidence type="ECO:0000313" key="2">
    <source>
        <dbReference type="Proteomes" id="UP001286313"/>
    </source>
</evidence>
<accession>A0AAE1BNQ7</accession>
<dbReference type="Proteomes" id="UP001286313">
    <property type="component" value="Unassembled WGS sequence"/>
</dbReference>
<protein>
    <submittedName>
        <fullName evidence="1">Uncharacterized protein</fullName>
    </submittedName>
</protein>